<organism evidence="1 2">
    <name type="scientific">Pyrus ussuriensis x Pyrus communis</name>
    <dbReference type="NCBI Taxonomy" id="2448454"/>
    <lineage>
        <taxon>Eukaryota</taxon>
        <taxon>Viridiplantae</taxon>
        <taxon>Streptophyta</taxon>
        <taxon>Embryophyta</taxon>
        <taxon>Tracheophyta</taxon>
        <taxon>Spermatophyta</taxon>
        <taxon>Magnoliopsida</taxon>
        <taxon>eudicotyledons</taxon>
        <taxon>Gunneridae</taxon>
        <taxon>Pentapetalae</taxon>
        <taxon>rosids</taxon>
        <taxon>fabids</taxon>
        <taxon>Rosales</taxon>
        <taxon>Rosaceae</taxon>
        <taxon>Amygdaloideae</taxon>
        <taxon>Maleae</taxon>
        <taxon>Pyrus</taxon>
    </lineage>
</organism>
<evidence type="ECO:0000313" key="1">
    <source>
        <dbReference type="EMBL" id="KAB2620351.1"/>
    </source>
</evidence>
<name>A0A5N5H2F2_9ROSA</name>
<reference evidence="1 2" key="1">
    <citation type="submission" date="2019-09" db="EMBL/GenBank/DDBJ databases">
        <authorList>
            <person name="Ou C."/>
        </authorList>
    </citation>
    <scope>NUCLEOTIDE SEQUENCE [LARGE SCALE GENOMIC DNA]</scope>
    <source>
        <strain evidence="1">S2</strain>
        <tissue evidence="1">Leaf</tissue>
    </source>
</reference>
<accession>A0A5N5H2F2</accession>
<gene>
    <name evidence="1" type="ORF">D8674_041725</name>
</gene>
<dbReference type="OrthoDB" id="1688035at2759"/>
<keyword evidence="2" id="KW-1185">Reference proteome</keyword>
<reference evidence="1 2" key="2">
    <citation type="submission" date="2019-11" db="EMBL/GenBank/DDBJ databases">
        <title>A de novo genome assembly of a pear dwarfing rootstock.</title>
        <authorList>
            <person name="Wang F."/>
            <person name="Wang J."/>
            <person name="Li S."/>
            <person name="Zhang Y."/>
            <person name="Fang M."/>
            <person name="Ma L."/>
            <person name="Zhao Y."/>
            <person name="Jiang S."/>
        </authorList>
    </citation>
    <scope>NUCLEOTIDE SEQUENCE [LARGE SCALE GENOMIC DNA]</scope>
    <source>
        <strain evidence="1">S2</strain>
        <tissue evidence="1">Leaf</tissue>
    </source>
</reference>
<dbReference type="Proteomes" id="UP000327157">
    <property type="component" value="Unassembled WGS sequence"/>
</dbReference>
<dbReference type="PANTHER" id="PTHR33168">
    <property type="entry name" value="STRESS INDUCED PROTEIN-RELATED"/>
    <property type="match status" value="1"/>
</dbReference>
<proteinExistence type="predicted"/>
<dbReference type="AlphaFoldDB" id="A0A5N5H2F2"/>
<comment type="caution">
    <text evidence="1">The sequence shown here is derived from an EMBL/GenBank/DDBJ whole genome shotgun (WGS) entry which is preliminary data.</text>
</comment>
<evidence type="ECO:0000313" key="2">
    <source>
        <dbReference type="Proteomes" id="UP000327157"/>
    </source>
</evidence>
<dbReference type="EMBL" id="SMOL01000339">
    <property type="protein sequence ID" value="KAB2620351.1"/>
    <property type="molecule type" value="Genomic_DNA"/>
</dbReference>
<sequence>MVCLNELATGAEQTKMNIMPINIKRWRVLWGRIKKEKKRTLKLFDCSTSTQVVHVPYDPYTYSKNFDQGSAAWADPYVLSRSFSARFAVPRRGFNQTTQSVS</sequence>
<protein>
    <submittedName>
        <fullName evidence="1">Uncharacterized protein</fullName>
    </submittedName>
</protein>